<dbReference type="EC" id="2.4.1.207" evidence="6"/>
<organism evidence="9 10">
    <name type="scientific">Ananas comosus</name>
    <name type="common">Pineapple</name>
    <name type="synonym">Ananas ananas</name>
    <dbReference type="NCBI Taxonomy" id="4615"/>
    <lineage>
        <taxon>Eukaryota</taxon>
        <taxon>Viridiplantae</taxon>
        <taxon>Streptophyta</taxon>
        <taxon>Embryophyta</taxon>
        <taxon>Tracheophyta</taxon>
        <taxon>Spermatophyta</taxon>
        <taxon>Magnoliopsida</taxon>
        <taxon>Liliopsida</taxon>
        <taxon>Poales</taxon>
        <taxon>Bromeliaceae</taxon>
        <taxon>Bromelioideae</taxon>
        <taxon>Ananas</taxon>
    </lineage>
</organism>
<dbReference type="GO" id="GO:0071555">
    <property type="term" value="P:cell wall organization"/>
    <property type="evidence" value="ECO:0007669"/>
    <property type="project" value="UniProtKB-KW"/>
</dbReference>
<accession>A0A6P5GG76</accession>
<dbReference type="PIRSF" id="PIRSF005604">
    <property type="entry name" value="XET"/>
    <property type="match status" value="1"/>
</dbReference>
<keyword evidence="1 6" id="KW-0808">Transferase</keyword>
<evidence type="ECO:0000256" key="4">
    <source>
        <dbReference type="ARBA" id="ARBA00023295"/>
    </source>
</evidence>
<sequence length="340" mass="38923">MGSSLPLFLFLNPLFLFFFFFFFSSCNAFASPLESVRALSFEEGYTQIFGDNNLRLLRDGRSVRIALDENTGAGFASQDLYLHGFFSASIKLPSDYAAGVVVAFYMSNGDTYERTHDELDFEFLGNVRGKEWRLQTNVYGNGSTKVGREERYDFWFDPTEDFHQYSILWTHNRIIFYIDNTPIREVVRSEAMGGAFPSKPMSLYATIWDGSSWATLGGRYKVNYKYSPFVAEFADLVLHGCPVNPLDHSLACEGPESAQFNSVMISADQRAAMEAFRRNHMSYSYCHDRERYPSPLPDCSLDEESTHFFGRDGLKFGDRRHRGRRNRKQRSPASRSDASI</sequence>
<dbReference type="GO" id="GO:0042546">
    <property type="term" value="P:cell wall biogenesis"/>
    <property type="evidence" value="ECO:0007669"/>
    <property type="project" value="InterPro"/>
</dbReference>
<dbReference type="RefSeq" id="XP_020106929.1">
    <property type="nucleotide sequence ID" value="XM_020251340.1"/>
</dbReference>
<evidence type="ECO:0000256" key="1">
    <source>
        <dbReference type="ARBA" id="ARBA00022679"/>
    </source>
</evidence>
<evidence type="ECO:0000313" key="9">
    <source>
        <dbReference type="Proteomes" id="UP000515123"/>
    </source>
</evidence>
<dbReference type="OrthoDB" id="4781at2759"/>
<dbReference type="Proteomes" id="UP000515123">
    <property type="component" value="Linkage group 2"/>
</dbReference>
<comment type="function">
    <text evidence="6">Catalyzes xyloglucan endohydrolysis (XEH) and/or endotransglycosylation (XET). Cleaves and religates xyloglucan polymers, an essential constituent of the primary cell wall, and thereby participates in cell wall construction of growing tissues.</text>
</comment>
<keyword evidence="3" id="KW-1015">Disulfide bond</keyword>
<comment type="PTM">
    <text evidence="6">Contains at least one intrachain disulfide bond essential for its enzymatic activity.</text>
</comment>
<dbReference type="GO" id="GO:0004553">
    <property type="term" value="F:hydrolase activity, hydrolyzing O-glycosyl compounds"/>
    <property type="evidence" value="ECO:0007669"/>
    <property type="project" value="InterPro"/>
</dbReference>
<gene>
    <name evidence="10" type="primary">LOC109723116</name>
</gene>
<dbReference type="GO" id="GO:0016762">
    <property type="term" value="F:xyloglucan:xyloglucosyl transferase activity"/>
    <property type="evidence" value="ECO:0007669"/>
    <property type="project" value="UniProtKB-EC"/>
</dbReference>
<feature type="region of interest" description="Disordered" evidence="7">
    <location>
        <begin position="311"/>
        <end position="340"/>
    </location>
</feature>
<proteinExistence type="inferred from homology"/>
<protein>
    <recommendedName>
        <fullName evidence="6">Xyloglucan endotransglucosylase/hydrolase</fullName>
        <ecNumber evidence="6">2.4.1.207</ecNumber>
    </recommendedName>
</protein>
<evidence type="ECO:0000313" key="10">
    <source>
        <dbReference type="RefSeq" id="XP_020106929.1"/>
    </source>
</evidence>
<dbReference type="InterPro" id="IPR016455">
    <property type="entry name" value="XTH"/>
</dbReference>
<dbReference type="PANTHER" id="PTHR31062">
    <property type="entry name" value="XYLOGLUCAN ENDOTRANSGLUCOSYLASE/HYDROLASE PROTEIN 8-RELATED"/>
    <property type="match status" value="1"/>
</dbReference>
<keyword evidence="6" id="KW-0961">Cell wall biogenesis/degradation</keyword>
<dbReference type="CDD" id="cd02176">
    <property type="entry name" value="GH16_XET"/>
    <property type="match status" value="1"/>
</dbReference>
<keyword evidence="6" id="KW-0964">Secreted</keyword>
<dbReference type="SUPFAM" id="SSF49899">
    <property type="entry name" value="Concanavalin A-like lectins/glucanases"/>
    <property type="match status" value="1"/>
</dbReference>
<keyword evidence="4 6" id="KW-0326">Glycosidase</keyword>
<reference evidence="10" key="2">
    <citation type="submission" date="2025-08" db="UniProtKB">
        <authorList>
            <consortium name="RefSeq"/>
        </authorList>
    </citation>
    <scope>IDENTIFICATION</scope>
    <source>
        <tissue evidence="10">Leaf</tissue>
    </source>
</reference>
<dbReference type="PROSITE" id="PS51762">
    <property type="entry name" value="GH16_2"/>
    <property type="match status" value="1"/>
</dbReference>
<evidence type="ECO:0000259" key="8">
    <source>
        <dbReference type="PROSITE" id="PS51762"/>
    </source>
</evidence>
<evidence type="ECO:0000256" key="6">
    <source>
        <dbReference type="RuleBase" id="RU361120"/>
    </source>
</evidence>
<keyword evidence="2 6" id="KW-0378">Hydrolase</keyword>
<feature type="signal peptide" evidence="6">
    <location>
        <begin position="1"/>
        <end position="28"/>
    </location>
</feature>
<dbReference type="Pfam" id="PF06955">
    <property type="entry name" value="XET_C"/>
    <property type="match status" value="1"/>
</dbReference>
<dbReference type="Gramene" id="Aco001019.1.mrna1">
    <property type="protein sequence ID" value="Aco001019.1.mrna1"/>
    <property type="gene ID" value="Aco001019.1.path1"/>
</dbReference>
<dbReference type="GO" id="GO:0010411">
    <property type="term" value="P:xyloglucan metabolic process"/>
    <property type="evidence" value="ECO:0007669"/>
    <property type="project" value="InterPro"/>
</dbReference>
<name>A0A6P5GG76_ANACO</name>
<feature type="domain" description="GH16" evidence="8">
    <location>
        <begin position="1"/>
        <end position="233"/>
    </location>
</feature>
<feature type="active site" description="Nucleophile" evidence="5">
    <location>
        <position position="118"/>
    </location>
</feature>
<dbReference type="GeneID" id="109723116"/>
<dbReference type="InterPro" id="IPR010713">
    <property type="entry name" value="XET_C"/>
</dbReference>
<dbReference type="Gene3D" id="2.60.120.200">
    <property type="match status" value="1"/>
</dbReference>
<feature type="compositionally biased region" description="Polar residues" evidence="7">
    <location>
        <begin position="331"/>
        <end position="340"/>
    </location>
</feature>
<feature type="chain" id="PRO_5028510962" description="Xyloglucan endotransglucosylase/hydrolase" evidence="6">
    <location>
        <begin position="29"/>
        <end position="340"/>
    </location>
</feature>
<comment type="subcellular location">
    <subcellularLocation>
        <location evidence="6">Secreted</location>
        <location evidence="6">Cell wall</location>
    </subcellularLocation>
    <subcellularLocation>
        <location evidence="6">Secreted</location>
        <location evidence="6">Extracellular space</location>
        <location evidence="6">Apoplast</location>
    </subcellularLocation>
</comment>
<dbReference type="InterPro" id="IPR044791">
    <property type="entry name" value="Beta-glucanase/XTH"/>
</dbReference>
<feature type="active site" description="Proton donor" evidence="5">
    <location>
        <position position="122"/>
    </location>
</feature>
<keyword evidence="6" id="KW-0052">Apoplast</keyword>
<dbReference type="AlphaFoldDB" id="A0A6P5GG76"/>
<evidence type="ECO:0000256" key="5">
    <source>
        <dbReference type="PIRSR" id="PIRSR005604-1"/>
    </source>
</evidence>
<evidence type="ECO:0000256" key="7">
    <source>
        <dbReference type="SAM" id="MobiDB-lite"/>
    </source>
</evidence>
<dbReference type="InterPro" id="IPR000757">
    <property type="entry name" value="Beta-glucanase-like"/>
</dbReference>
<dbReference type="Pfam" id="PF00722">
    <property type="entry name" value="Glyco_hydro_16"/>
    <property type="match status" value="1"/>
</dbReference>
<dbReference type="GO" id="GO:0048046">
    <property type="term" value="C:apoplast"/>
    <property type="evidence" value="ECO:0007669"/>
    <property type="project" value="UniProtKB-SubCell"/>
</dbReference>
<evidence type="ECO:0000256" key="2">
    <source>
        <dbReference type="ARBA" id="ARBA00022801"/>
    </source>
</evidence>
<keyword evidence="6" id="KW-0732">Signal</keyword>
<dbReference type="InterPro" id="IPR013320">
    <property type="entry name" value="ConA-like_dom_sf"/>
</dbReference>
<comment type="similarity">
    <text evidence="6">Belongs to the glycosyl hydrolase 16 family.</text>
</comment>
<feature type="compositionally biased region" description="Basic residues" evidence="7">
    <location>
        <begin position="318"/>
        <end position="330"/>
    </location>
</feature>
<keyword evidence="9" id="KW-1185">Reference proteome</keyword>
<keyword evidence="6" id="KW-0134">Cell wall</keyword>
<evidence type="ECO:0000256" key="3">
    <source>
        <dbReference type="ARBA" id="ARBA00023157"/>
    </source>
</evidence>
<dbReference type="FunFam" id="2.60.120.200:FF:000025">
    <property type="entry name" value="Xyloglucan endotransglucosylase/hydrolase"/>
    <property type="match status" value="1"/>
</dbReference>
<reference evidence="9" key="1">
    <citation type="journal article" date="2015" name="Nat. Genet.">
        <title>The pineapple genome and the evolution of CAM photosynthesis.</title>
        <authorList>
            <person name="Ming R."/>
            <person name="VanBuren R."/>
            <person name="Wai C.M."/>
            <person name="Tang H."/>
            <person name="Schatz M.C."/>
            <person name="Bowers J.E."/>
            <person name="Lyons E."/>
            <person name="Wang M.L."/>
            <person name="Chen J."/>
            <person name="Biggers E."/>
            <person name="Zhang J."/>
            <person name="Huang L."/>
            <person name="Zhang L."/>
            <person name="Miao W."/>
            <person name="Zhang J."/>
            <person name="Ye Z."/>
            <person name="Miao C."/>
            <person name="Lin Z."/>
            <person name="Wang H."/>
            <person name="Zhou H."/>
            <person name="Yim W.C."/>
            <person name="Priest H.D."/>
            <person name="Zheng C."/>
            <person name="Woodhouse M."/>
            <person name="Edger P.P."/>
            <person name="Guyot R."/>
            <person name="Guo H.B."/>
            <person name="Guo H."/>
            <person name="Zheng G."/>
            <person name="Singh R."/>
            <person name="Sharma A."/>
            <person name="Min X."/>
            <person name="Zheng Y."/>
            <person name="Lee H."/>
            <person name="Gurtowski J."/>
            <person name="Sedlazeck F.J."/>
            <person name="Harkess A."/>
            <person name="McKain M.R."/>
            <person name="Liao Z."/>
            <person name="Fang J."/>
            <person name="Liu J."/>
            <person name="Zhang X."/>
            <person name="Zhang Q."/>
            <person name="Hu W."/>
            <person name="Qin Y."/>
            <person name="Wang K."/>
            <person name="Chen L.Y."/>
            <person name="Shirley N."/>
            <person name="Lin Y.R."/>
            <person name="Liu L.Y."/>
            <person name="Hernandez A.G."/>
            <person name="Wright C.L."/>
            <person name="Bulone V."/>
            <person name="Tuskan G.A."/>
            <person name="Heath K."/>
            <person name="Zee F."/>
            <person name="Moore P.H."/>
            <person name="Sunkar R."/>
            <person name="Leebens-Mack J.H."/>
            <person name="Mockler T."/>
            <person name="Bennetzen J.L."/>
            <person name="Freeling M."/>
            <person name="Sankoff D."/>
            <person name="Paterson A.H."/>
            <person name="Zhu X."/>
            <person name="Yang X."/>
            <person name="Smith J.A."/>
            <person name="Cushman J.C."/>
            <person name="Paull R.E."/>
            <person name="Yu Q."/>
        </authorList>
    </citation>
    <scope>NUCLEOTIDE SEQUENCE [LARGE SCALE GENOMIC DNA]</scope>
    <source>
        <strain evidence="9">cv. F153</strain>
    </source>
</reference>